<dbReference type="SUPFAM" id="SSF51735">
    <property type="entry name" value="NAD(P)-binding Rossmann-fold domains"/>
    <property type="match status" value="1"/>
</dbReference>
<feature type="domain" description="NAD-dependent epimerase/dehydratase" evidence="2">
    <location>
        <begin position="3"/>
        <end position="230"/>
    </location>
</feature>
<name>A0A343JA95_9CLOT</name>
<dbReference type="Proteomes" id="UP000264883">
    <property type="component" value="Chromosome"/>
</dbReference>
<dbReference type="InterPro" id="IPR036291">
    <property type="entry name" value="NAD(P)-bd_dom_sf"/>
</dbReference>
<reference evidence="3 4" key="1">
    <citation type="submission" date="2016-08" db="EMBL/GenBank/DDBJ databases">
        <title>Complete Genome Sequence Of The Indigo Reducing Clostridium isatidis DSM15098.</title>
        <authorList>
            <person name="Little G.T."/>
            <person name="Minton N.P."/>
        </authorList>
    </citation>
    <scope>NUCLEOTIDE SEQUENCE [LARGE SCALE GENOMIC DNA]</scope>
    <source>
        <strain evidence="3 4">DSM 15098</strain>
    </source>
</reference>
<dbReference type="EMBL" id="CP016786">
    <property type="protein sequence ID" value="ASW42453.1"/>
    <property type="molecule type" value="Genomic_DNA"/>
</dbReference>
<protein>
    <recommendedName>
        <fullName evidence="2">NAD-dependent epimerase/dehydratase domain-containing protein</fullName>
    </recommendedName>
</protein>
<proteinExistence type="inferred from homology"/>
<evidence type="ECO:0000313" key="4">
    <source>
        <dbReference type="Proteomes" id="UP000264883"/>
    </source>
</evidence>
<evidence type="ECO:0000313" key="3">
    <source>
        <dbReference type="EMBL" id="ASW42453.1"/>
    </source>
</evidence>
<dbReference type="PANTHER" id="PTHR43000">
    <property type="entry name" value="DTDP-D-GLUCOSE 4,6-DEHYDRATASE-RELATED"/>
    <property type="match status" value="1"/>
</dbReference>
<dbReference type="Gene3D" id="3.40.50.720">
    <property type="entry name" value="NAD(P)-binding Rossmann-like Domain"/>
    <property type="match status" value="1"/>
</dbReference>
<dbReference type="KEGG" id="cia:BEN51_02845"/>
<organism evidence="3 4">
    <name type="scientific">Clostridium isatidis</name>
    <dbReference type="NCBI Taxonomy" id="182773"/>
    <lineage>
        <taxon>Bacteria</taxon>
        <taxon>Bacillati</taxon>
        <taxon>Bacillota</taxon>
        <taxon>Clostridia</taxon>
        <taxon>Eubacteriales</taxon>
        <taxon>Clostridiaceae</taxon>
        <taxon>Clostridium</taxon>
    </lineage>
</organism>
<accession>A0A343JA95</accession>
<evidence type="ECO:0000256" key="1">
    <source>
        <dbReference type="ARBA" id="ARBA00007637"/>
    </source>
</evidence>
<keyword evidence="4" id="KW-1185">Reference proteome</keyword>
<dbReference type="RefSeq" id="WP_164704080.1">
    <property type="nucleotide sequence ID" value="NZ_CP016786.1"/>
</dbReference>
<dbReference type="InterPro" id="IPR001509">
    <property type="entry name" value="Epimerase_deHydtase"/>
</dbReference>
<comment type="similarity">
    <text evidence="1">Belongs to the NAD(P)-dependent epimerase/dehydratase family.</text>
</comment>
<sequence>MKIALTGGTGFLGKWIIDMYGDKYDFLLIGRNKDINEFVYKHKKYKYVATDFSKNDLIEMLKGVDAVIHLAAQRPGVDYANEGFDATMKNIEMSINIFEACRTNNIKNVVFASSISNYSEKNELPWKEDMNVQPLGFYGIGKVAVENIANYYNEKKGMFIKCLRVARVVGVGEREGFMLMNFINQAYRKETLNLFGKGVGRREYIYVKDVADAFIKAINCPDKKGIFNIGTNKNTSHKELAEIINKVFDNEGNLKLLSDKPEDTTNFLMDCSKATNELGWKYKWELEDALYDMKKIMDLK</sequence>
<gene>
    <name evidence="3" type="ORF">BEN51_02845</name>
</gene>
<dbReference type="AlphaFoldDB" id="A0A343JA95"/>
<evidence type="ECO:0000259" key="2">
    <source>
        <dbReference type="Pfam" id="PF01370"/>
    </source>
</evidence>
<dbReference type="Pfam" id="PF01370">
    <property type="entry name" value="Epimerase"/>
    <property type="match status" value="1"/>
</dbReference>